<reference evidence="2" key="1">
    <citation type="submission" date="2021-09" db="EMBL/GenBank/DDBJ databases">
        <title>Genomic analysis of Ralstonia spp.</title>
        <authorList>
            <person name="Aburjaile F."/>
            <person name="Ariute J.C."/>
            <person name="Pais A.K.L."/>
            <person name="Albuquerque G.M.R."/>
            <person name="Silva A.M.F."/>
            <person name="Brenig B."/>
            <person name="Azevedo V."/>
            <person name="Matiuzzi M."/>
            <person name="Ramos R."/>
            <person name="Goes-Neto A."/>
            <person name="Soares S."/>
            <person name="Iseppon A.M.B."/>
            <person name="Souza E."/>
            <person name="Gama M."/>
        </authorList>
    </citation>
    <scope>NUCLEOTIDE SEQUENCE</scope>
    <source>
        <strain evidence="2">B4</strain>
    </source>
</reference>
<keyword evidence="1" id="KW-1133">Transmembrane helix</keyword>
<evidence type="ECO:0000313" key="3">
    <source>
        <dbReference type="Proteomes" id="UP001143674"/>
    </source>
</evidence>
<dbReference type="RefSeq" id="WP_184851512.1">
    <property type="nucleotide sequence ID" value="NZ_JABZEH010000002.1"/>
</dbReference>
<feature type="transmembrane region" description="Helical" evidence="1">
    <location>
        <begin position="92"/>
        <end position="112"/>
    </location>
</feature>
<evidence type="ECO:0000313" key="2">
    <source>
        <dbReference type="EMBL" id="MDB0521739.1"/>
    </source>
</evidence>
<name>A0AAE3T366_RALSL</name>
<evidence type="ECO:0008006" key="4">
    <source>
        <dbReference type="Google" id="ProtNLM"/>
    </source>
</evidence>
<dbReference type="Proteomes" id="UP001143674">
    <property type="component" value="Unassembled WGS sequence"/>
</dbReference>
<keyword evidence="1" id="KW-0472">Membrane</keyword>
<evidence type="ECO:0000256" key="1">
    <source>
        <dbReference type="SAM" id="Phobius"/>
    </source>
</evidence>
<protein>
    <recommendedName>
        <fullName evidence="4">Transmembrane protein</fullName>
    </recommendedName>
</protein>
<feature type="transmembrane region" description="Helical" evidence="1">
    <location>
        <begin position="323"/>
        <end position="343"/>
    </location>
</feature>
<feature type="transmembrane region" description="Helical" evidence="1">
    <location>
        <begin position="386"/>
        <end position="407"/>
    </location>
</feature>
<feature type="transmembrane region" description="Helical" evidence="1">
    <location>
        <begin position="355"/>
        <end position="374"/>
    </location>
</feature>
<sequence>MSTPPIVDADALIKDLRIAVTYAVRAGLLRDKEIIDLLETAEVGMKNGAGPDFSALTLSLNGISRVIAPITLADLHCNRDPFEEGNQKHSRVLQLFLTILALVVLLAVGTFMDALRIEQEALTSLTQIRDLRPDVKLNAVRKMAQDKSLLQAKEVFYEEYQRKVGELRQLNSKIEEATRAALAAYAIPLIPLPTTLLAQYFVDQGAEIPASAAPEQAANVHAGRSMTAAADVTAPASGTPPNAEAEQRVILCVADSDGRFVLPQDKLMAPAWMREIMADAYMDMCFQINVLSNRSGALAIQEISEQLNYIPRLRDKVTLRATWFLPFLYGLLGAILCVMRNVASVRTPAIEWLPMIMRISLGGVAGIVMGWFSSNVNAGLESTSVLSVPFALAFLTGYGIDVLFSLLDRLNSAIAQPGKTSST</sequence>
<dbReference type="AlphaFoldDB" id="A0AAE3T366"/>
<dbReference type="EMBL" id="JAIVEX010000004">
    <property type="protein sequence ID" value="MDB0521739.1"/>
    <property type="molecule type" value="Genomic_DNA"/>
</dbReference>
<accession>A0AAE3T366</accession>
<organism evidence="2 3">
    <name type="scientific">Ralstonia solanacearum</name>
    <name type="common">Pseudomonas solanacearum</name>
    <dbReference type="NCBI Taxonomy" id="305"/>
    <lineage>
        <taxon>Bacteria</taxon>
        <taxon>Pseudomonadati</taxon>
        <taxon>Pseudomonadota</taxon>
        <taxon>Betaproteobacteria</taxon>
        <taxon>Burkholderiales</taxon>
        <taxon>Burkholderiaceae</taxon>
        <taxon>Ralstonia</taxon>
        <taxon>Ralstonia solanacearum species complex</taxon>
    </lineage>
</organism>
<proteinExistence type="predicted"/>
<comment type="caution">
    <text evidence="2">The sequence shown here is derived from an EMBL/GenBank/DDBJ whole genome shotgun (WGS) entry which is preliminary data.</text>
</comment>
<keyword evidence="1" id="KW-0812">Transmembrane</keyword>
<gene>
    <name evidence="2" type="ORF">LBW55_08940</name>
</gene>